<dbReference type="Gene3D" id="1.25.40.10">
    <property type="entry name" value="Tetratricopeptide repeat domain"/>
    <property type="match status" value="1"/>
</dbReference>
<keyword evidence="1" id="KW-0802">TPR repeat</keyword>
<dbReference type="InterPro" id="IPR011990">
    <property type="entry name" value="TPR-like_helical_dom_sf"/>
</dbReference>
<dbReference type="InterPro" id="IPR002201">
    <property type="entry name" value="Glyco_trans_9"/>
</dbReference>
<feature type="repeat" description="TPR" evidence="1">
    <location>
        <begin position="40"/>
        <end position="73"/>
    </location>
</feature>
<dbReference type="Proteomes" id="UP000270626">
    <property type="component" value="Unassembled WGS sequence"/>
</dbReference>
<organism evidence="2 3">
    <name type="scientific">Azonexus fungiphilus</name>
    <dbReference type="NCBI Taxonomy" id="146940"/>
    <lineage>
        <taxon>Bacteria</taxon>
        <taxon>Pseudomonadati</taxon>
        <taxon>Pseudomonadota</taxon>
        <taxon>Betaproteobacteria</taxon>
        <taxon>Rhodocyclales</taxon>
        <taxon>Azonexaceae</taxon>
        <taxon>Azonexus</taxon>
    </lineage>
</organism>
<dbReference type="Gene3D" id="3.40.50.2000">
    <property type="entry name" value="Glycogen Phosphorylase B"/>
    <property type="match status" value="1"/>
</dbReference>
<dbReference type="PANTHER" id="PTHR44809">
    <property type="match status" value="1"/>
</dbReference>
<dbReference type="Pfam" id="PF13432">
    <property type="entry name" value="TPR_16"/>
    <property type="match status" value="2"/>
</dbReference>
<dbReference type="OrthoDB" id="9814129at2"/>
<name>A0A495VRZ1_9RHOO</name>
<evidence type="ECO:0000313" key="3">
    <source>
        <dbReference type="Proteomes" id="UP000270626"/>
    </source>
</evidence>
<gene>
    <name evidence="2" type="ORF">DFR40_2446</name>
</gene>
<sequence>MVADHAAALFAAGSDCLAGGDLAGAEALLCEALRLAPELAEAHANLALVRERQGQPEAAEASYRRALALAPRQSGILVNYAGLLAARRRHTDAEALYLAALQADPGSVRAWTHLGVLLATGKREDEAEQCYRTALGLDPDAAEARFDLAYLLLRQGRYAEGWPCLEARDWYAPIERSLGLPRWQGEALAGKSLLIGLEAGHGDMIQFCRYVPLLKAAGARRVSVLCHPPLARLLRTLPGVDEVLAVGDPAPAESWDYWSPPLSLPCHLQTRLETIPGRLPYLAAEPALVEAWAARMAAGAGLRVGLVWKGNPRFENDGERSFSSLHELAPLAGIPGLRFYSLQKGAGEAEASDPGRPFPIVDLGSRIADFTDTAAIIANLDLVISVDTAAAHLAGALGKPCWVLLPDYQTDWRWLAGRDDSPWYPGVVRLFRQPAGGGWSPVIAAVAAALGRFAAA</sequence>
<keyword evidence="3" id="KW-1185">Reference proteome</keyword>
<dbReference type="SUPFAM" id="SSF53756">
    <property type="entry name" value="UDP-Glycosyltransferase/glycogen phosphorylase"/>
    <property type="match status" value="1"/>
</dbReference>
<dbReference type="AlphaFoldDB" id="A0A495VRZ1"/>
<evidence type="ECO:0000313" key="2">
    <source>
        <dbReference type="EMBL" id="RKT51233.1"/>
    </source>
</evidence>
<dbReference type="InterPro" id="IPR019734">
    <property type="entry name" value="TPR_rpt"/>
</dbReference>
<dbReference type="InterPro" id="IPR052943">
    <property type="entry name" value="TMTC_O-mannosyl-trnsfr"/>
</dbReference>
<dbReference type="SUPFAM" id="SSF48452">
    <property type="entry name" value="TPR-like"/>
    <property type="match status" value="1"/>
</dbReference>
<proteinExistence type="predicted"/>
<dbReference type="PROSITE" id="PS50005">
    <property type="entry name" value="TPR"/>
    <property type="match status" value="2"/>
</dbReference>
<reference evidence="2 3" key="1">
    <citation type="submission" date="2018-10" db="EMBL/GenBank/DDBJ databases">
        <title>Genomic Encyclopedia of Type Strains, Phase IV (KMG-IV): sequencing the most valuable type-strain genomes for metagenomic binning, comparative biology and taxonomic classification.</title>
        <authorList>
            <person name="Goeker M."/>
        </authorList>
    </citation>
    <scope>NUCLEOTIDE SEQUENCE [LARGE SCALE GENOMIC DNA]</scope>
    <source>
        <strain evidence="2 3">DSM 23841</strain>
    </source>
</reference>
<evidence type="ECO:0000256" key="1">
    <source>
        <dbReference type="PROSITE-ProRule" id="PRU00339"/>
    </source>
</evidence>
<feature type="repeat" description="TPR" evidence="1">
    <location>
        <begin position="108"/>
        <end position="141"/>
    </location>
</feature>
<accession>A0A495VRZ1</accession>
<protein>
    <submittedName>
        <fullName evidence="2">Glycosyl transferase family 9 (Putative heptosyltransferase)</fullName>
    </submittedName>
</protein>
<dbReference type="GO" id="GO:0016757">
    <property type="term" value="F:glycosyltransferase activity"/>
    <property type="evidence" value="ECO:0007669"/>
    <property type="project" value="InterPro"/>
</dbReference>
<dbReference type="RefSeq" id="WP_121458755.1">
    <property type="nucleotide sequence ID" value="NZ_RBXP01000016.1"/>
</dbReference>
<comment type="caution">
    <text evidence="2">The sequence shown here is derived from an EMBL/GenBank/DDBJ whole genome shotgun (WGS) entry which is preliminary data.</text>
</comment>
<dbReference type="Pfam" id="PF01075">
    <property type="entry name" value="Glyco_transf_9"/>
    <property type="match status" value="1"/>
</dbReference>
<dbReference type="SMART" id="SM00028">
    <property type="entry name" value="TPR"/>
    <property type="match status" value="4"/>
</dbReference>
<dbReference type="PANTHER" id="PTHR44809:SF1">
    <property type="entry name" value="PROTEIN O-MANNOSYL-TRANSFERASE TMTC1"/>
    <property type="match status" value="1"/>
</dbReference>
<dbReference type="EMBL" id="RBXP01000016">
    <property type="protein sequence ID" value="RKT51233.1"/>
    <property type="molecule type" value="Genomic_DNA"/>
</dbReference>
<keyword evidence="2" id="KW-0808">Transferase</keyword>